<dbReference type="OrthoDB" id="434695at2759"/>
<evidence type="ECO:0000256" key="6">
    <source>
        <dbReference type="ARBA" id="ARBA00022574"/>
    </source>
</evidence>
<dbReference type="GO" id="GO:0006893">
    <property type="term" value="P:Golgi to plasma membrane transport"/>
    <property type="evidence" value="ECO:0007669"/>
    <property type="project" value="UniProtKB-ARBA"/>
</dbReference>
<dbReference type="Pfam" id="PF09295">
    <property type="entry name" value="ChAPs"/>
    <property type="match status" value="1"/>
</dbReference>
<dbReference type="Pfam" id="PF00400">
    <property type="entry name" value="WD40"/>
    <property type="match status" value="4"/>
</dbReference>
<dbReference type="PROSITE" id="PS50294">
    <property type="entry name" value="WD_REPEATS_REGION"/>
    <property type="match status" value="1"/>
</dbReference>
<comment type="subcellular location">
    <subcellularLocation>
        <location evidence="1">Cytoplasmic vesicle</location>
        <location evidence="1">COPII-coated vesicle membrane</location>
        <topology evidence="1">Peripheral membrane protein</topology>
        <orientation evidence="1">Cytoplasmic side</orientation>
    </subcellularLocation>
    <subcellularLocation>
        <location evidence="2">Endoplasmic reticulum membrane</location>
        <topology evidence="2">Peripheral membrane protein</topology>
        <orientation evidence="2">Cytoplasmic side</orientation>
    </subcellularLocation>
    <subcellularLocation>
        <location evidence="3">Nucleus</location>
        <location evidence="3">Nuclear pore complex</location>
    </subcellularLocation>
</comment>
<dbReference type="GO" id="GO:0034044">
    <property type="term" value="C:exomer complex"/>
    <property type="evidence" value="ECO:0007669"/>
    <property type="project" value="TreeGrafter"/>
</dbReference>
<dbReference type="GO" id="GO:0005789">
    <property type="term" value="C:endoplasmic reticulum membrane"/>
    <property type="evidence" value="ECO:0007669"/>
    <property type="project" value="UniProtKB-SubCell"/>
</dbReference>
<dbReference type="GO" id="GO:0051028">
    <property type="term" value="P:mRNA transport"/>
    <property type="evidence" value="ECO:0007669"/>
    <property type="project" value="UniProtKB-KW"/>
</dbReference>
<evidence type="ECO:0000256" key="9">
    <source>
        <dbReference type="ARBA" id="ARBA00022892"/>
    </source>
</evidence>
<name>A0A9P8T8U6_9ASCO</name>
<dbReference type="PANTHER" id="PTHR31975">
    <property type="entry name" value="BUD SITE SELECTION PROTEIN 7-RELATED"/>
    <property type="match status" value="1"/>
</dbReference>
<evidence type="ECO:0000313" key="17">
    <source>
        <dbReference type="EMBL" id="KAH3670668.1"/>
    </source>
</evidence>
<evidence type="ECO:0000256" key="15">
    <source>
        <dbReference type="PROSITE-ProRule" id="PRU00221"/>
    </source>
</evidence>
<feature type="region of interest" description="Disordered" evidence="16">
    <location>
        <begin position="434"/>
        <end position="459"/>
    </location>
</feature>
<keyword evidence="7" id="KW-0677">Repeat</keyword>
<dbReference type="InterPro" id="IPR015374">
    <property type="entry name" value="ChAPs"/>
</dbReference>
<keyword evidence="14" id="KW-0968">Cytoplasmic vesicle</keyword>
<dbReference type="Gene3D" id="1.25.40.10">
    <property type="entry name" value="Tetratricopeptide repeat domain"/>
    <property type="match status" value="1"/>
</dbReference>
<protein>
    <recommendedName>
        <fullName evidence="19">Protein transport protein SEC13</fullName>
    </recommendedName>
</protein>
<evidence type="ECO:0000256" key="5">
    <source>
        <dbReference type="ARBA" id="ARBA00022448"/>
    </source>
</evidence>
<dbReference type="InterPro" id="IPR001680">
    <property type="entry name" value="WD40_rpt"/>
</dbReference>
<dbReference type="SUPFAM" id="SSF48452">
    <property type="entry name" value="TPR-like"/>
    <property type="match status" value="1"/>
</dbReference>
<evidence type="ECO:0008006" key="19">
    <source>
        <dbReference type="Google" id="ProtNLM"/>
    </source>
</evidence>
<evidence type="ECO:0000256" key="13">
    <source>
        <dbReference type="ARBA" id="ARBA00023242"/>
    </source>
</evidence>
<dbReference type="GO" id="GO:0012507">
    <property type="term" value="C:ER to Golgi transport vesicle membrane"/>
    <property type="evidence" value="ECO:0007669"/>
    <property type="project" value="UniProtKB-SubCell"/>
</dbReference>
<comment type="similarity">
    <text evidence="4">Belongs to the WD repeat SEC13 family.</text>
</comment>
<evidence type="ECO:0000313" key="18">
    <source>
        <dbReference type="Proteomes" id="UP000769157"/>
    </source>
</evidence>
<dbReference type="AlphaFoldDB" id="A0A9P8T8U6"/>
<feature type="repeat" description="WD" evidence="15">
    <location>
        <begin position="830"/>
        <end position="864"/>
    </location>
</feature>
<feature type="compositionally biased region" description="Polar residues" evidence="16">
    <location>
        <begin position="442"/>
        <end position="459"/>
    </location>
</feature>
<keyword evidence="11" id="KW-0811">Translocation</keyword>
<dbReference type="InterPro" id="IPR036322">
    <property type="entry name" value="WD40_repeat_dom_sf"/>
</dbReference>
<evidence type="ECO:0000256" key="10">
    <source>
        <dbReference type="ARBA" id="ARBA00022927"/>
    </source>
</evidence>
<accession>A0A9P8T8U6</accession>
<dbReference type="GO" id="GO:0005643">
    <property type="term" value="C:nuclear pore"/>
    <property type="evidence" value="ECO:0007669"/>
    <property type="project" value="UniProtKB-SubCell"/>
</dbReference>
<keyword evidence="9" id="KW-0931">ER-Golgi transport</keyword>
<evidence type="ECO:0000256" key="14">
    <source>
        <dbReference type="ARBA" id="ARBA00023329"/>
    </source>
</evidence>
<keyword evidence="6 15" id="KW-0853">WD repeat</keyword>
<dbReference type="RefSeq" id="XP_046064093.1">
    <property type="nucleotide sequence ID" value="XM_046201917.1"/>
</dbReference>
<keyword evidence="12" id="KW-0906">Nuclear pore complex</keyword>
<dbReference type="InterPro" id="IPR011990">
    <property type="entry name" value="TPR-like_helical_dom_sf"/>
</dbReference>
<dbReference type="FunFam" id="2.130.10.10:FF:000017">
    <property type="entry name" value="SEC13 homolog (S. cerevisiae)"/>
    <property type="match status" value="1"/>
</dbReference>
<gene>
    <name evidence="17" type="ORF">OGAPHI_001183</name>
</gene>
<evidence type="ECO:0000256" key="2">
    <source>
        <dbReference type="ARBA" id="ARBA00004397"/>
    </source>
</evidence>
<sequence length="929" mass="105355">MTFVTQESLDERTAILENISDLGPPDMVHLKKYNGSSSTKTPVLGTFLYYTGPDVSNSATIAALLNSLSNIIGEEPQMWFGKEKPWKVTEATYCTYNVFSKVDVRVTCKFPGQVESYIIDNLGNKVIESDKLWTETFVSAVVRTLISADVDIDDFTSVVEIRKINPFWNKEVATLFLKGFEELFDEGSKLGCSEDLQIPTKVNNYLVDAFVKFVQITGFWEPALEVLERITQEEHTAKYLIAKLYLLNNQETKAVRVMYDTIRLNPLDGEMLTLQAEYCLKKNKLDLALPIAIKAVNSLPSYFKPWSILVEVYILQRDYEKALLTLNSCPMVTHKDKYMLRRVNHPRSEELHLPLPVDVSLGSVTNLSSLDVAAEHDKVDQSLLNLAAANLKSTFAKAYKLLTDIVLETGWEPLLKYRTKVFVMEDEFKKENLKPSLDGHATNGSTETSQSNGTDETASSQFKKKRLCERWLDNLFMLLYEDLRTYTMYRAQVMHFEAQQMDLEKSTLEWELLGLVSERLGHHREAAQCFEKGLSQRFAVRSSKRLLDYYLDQKKKNTSLESHTKLNDQILDLVVKLTVWFHRWYCSFSPKLILTFVDLIHEVGRTKIESEIKVKYQNDTGVYELLKDTFTYLEEYGLVTIGNAHDDLIHDAVLDYYGKRLATCSSDKTIKIFEVDGETHKLVETLKGHDGPVWQVSWAHPKFGVILASCSYDGKVLIWKEENGVWSNIAEHGVHQASVNSISWAPSEYGAVLLCTSSDGKASVVEFLEDGSQKTMVFQAHAIGANAGSWAPPHKDNVKERRFVTGGCDNLVKIWKLDPQANNYIEEAVLSGHTDWVRDVAWSSSLLSKSYIATASQDRTVFIWTNESIGNHSGWKKQLLTADKFPDVCWRASWSPSGNVLAISSGDNRVTLWKESLTGKWESAGEVDQ</sequence>
<keyword evidence="18" id="KW-1185">Reference proteome</keyword>
<dbReference type="GO" id="GO:0015031">
    <property type="term" value="P:protein transport"/>
    <property type="evidence" value="ECO:0007669"/>
    <property type="project" value="UniProtKB-KW"/>
</dbReference>
<evidence type="ECO:0000256" key="7">
    <source>
        <dbReference type="ARBA" id="ARBA00022737"/>
    </source>
</evidence>
<reference evidence="17" key="2">
    <citation type="submission" date="2021-01" db="EMBL/GenBank/DDBJ databases">
        <authorList>
            <person name="Schikora-Tamarit M.A."/>
        </authorList>
    </citation>
    <scope>NUCLEOTIDE SEQUENCE</scope>
    <source>
        <strain evidence="17">CBS6075</strain>
    </source>
</reference>
<dbReference type="GeneID" id="70233151"/>
<evidence type="ECO:0000256" key="1">
    <source>
        <dbReference type="ARBA" id="ARBA00004299"/>
    </source>
</evidence>
<evidence type="ECO:0000256" key="3">
    <source>
        <dbReference type="ARBA" id="ARBA00004567"/>
    </source>
</evidence>
<dbReference type="PROSITE" id="PS50082">
    <property type="entry name" value="WD_REPEATS_2"/>
    <property type="match status" value="2"/>
</dbReference>
<reference evidence="17" key="1">
    <citation type="journal article" date="2021" name="Open Biol.">
        <title>Shared evolutionary footprints suggest mitochondrial oxidative damage underlies multiple complex I losses in fungi.</title>
        <authorList>
            <person name="Schikora-Tamarit M.A."/>
            <person name="Marcet-Houben M."/>
            <person name="Nosek J."/>
            <person name="Gabaldon T."/>
        </authorList>
    </citation>
    <scope>NUCLEOTIDE SEQUENCE</scope>
    <source>
        <strain evidence="17">CBS6075</strain>
    </source>
</reference>
<dbReference type="SUPFAM" id="SSF50978">
    <property type="entry name" value="WD40 repeat-like"/>
    <property type="match status" value="1"/>
</dbReference>
<keyword evidence="13" id="KW-0539">Nucleus</keyword>
<dbReference type="SMART" id="SM00320">
    <property type="entry name" value="WD40"/>
    <property type="match status" value="6"/>
</dbReference>
<dbReference type="Proteomes" id="UP000769157">
    <property type="component" value="Unassembled WGS sequence"/>
</dbReference>
<dbReference type="PANTHER" id="PTHR31975:SF1">
    <property type="entry name" value="BUD SITE SELECTION PROTEIN 7-RELATED"/>
    <property type="match status" value="1"/>
</dbReference>
<dbReference type="Gene3D" id="2.130.10.10">
    <property type="entry name" value="YVTN repeat-like/Quinoprotein amine dehydrogenase"/>
    <property type="match status" value="1"/>
</dbReference>
<evidence type="ECO:0000256" key="16">
    <source>
        <dbReference type="SAM" id="MobiDB-lite"/>
    </source>
</evidence>
<keyword evidence="5" id="KW-0813">Transport</keyword>
<evidence type="ECO:0000256" key="4">
    <source>
        <dbReference type="ARBA" id="ARBA00010102"/>
    </source>
</evidence>
<evidence type="ECO:0000256" key="11">
    <source>
        <dbReference type="ARBA" id="ARBA00023010"/>
    </source>
</evidence>
<evidence type="ECO:0000256" key="12">
    <source>
        <dbReference type="ARBA" id="ARBA00023132"/>
    </source>
</evidence>
<evidence type="ECO:0000256" key="8">
    <source>
        <dbReference type="ARBA" id="ARBA00022816"/>
    </source>
</evidence>
<comment type="caution">
    <text evidence="17">The sequence shown here is derived from an EMBL/GenBank/DDBJ whole genome shotgun (WGS) entry which is preliminary data.</text>
</comment>
<proteinExistence type="inferred from homology"/>
<dbReference type="InterPro" id="IPR015943">
    <property type="entry name" value="WD40/YVTN_repeat-like_dom_sf"/>
</dbReference>
<organism evidence="17 18">
    <name type="scientific">Ogataea philodendri</name>
    <dbReference type="NCBI Taxonomy" id="1378263"/>
    <lineage>
        <taxon>Eukaryota</taxon>
        <taxon>Fungi</taxon>
        <taxon>Dikarya</taxon>
        <taxon>Ascomycota</taxon>
        <taxon>Saccharomycotina</taxon>
        <taxon>Pichiomycetes</taxon>
        <taxon>Pichiales</taxon>
        <taxon>Pichiaceae</taxon>
        <taxon>Ogataea</taxon>
    </lineage>
</organism>
<dbReference type="EMBL" id="JAEUBE010000087">
    <property type="protein sequence ID" value="KAH3670668.1"/>
    <property type="molecule type" value="Genomic_DNA"/>
</dbReference>
<keyword evidence="10" id="KW-0653">Protein transport</keyword>
<feature type="repeat" description="WD" evidence="15">
    <location>
        <begin position="686"/>
        <end position="720"/>
    </location>
</feature>
<keyword evidence="8" id="KW-0509">mRNA transport</keyword>